<feature type="non-terminal residue" evidence="2">
    <location>
        <position position="76"/>
    </location>
</feature>
<comment type="caution">
    <text evidence="2">The sequence shown here is derived from an EMBL/GenBank/DDBJ whole genome shotgun (WGS) entry which is preliminary data.</text>
</comment>
<evidence type="ECO:0000313" key="3">
    <source>
        <dbReference type="Proteomes" id="UP001529510"/>
    </source>
</evidence>
<feature type="compositionally biased region" description="Basic and acidic residues" evidence="1">
    <location>
        <begin position="1"/>
        <end position="22"/>
    </location>
</feature>
<sequence length="76" mass="8142">RFHCSWSEDKPSSLEASIHREASSSLPSSSSLSSLSKRPKHSTTPPSALSRLAEVAAVDKRSISPSIKEPSVVPIE</sequence>
<dbReference type="Proteomes" id="UP001529510">
    <property type="component" value="Unassembled WGS sequence"/>
</dbReference>
<feature type="compositionally biased region" description="Low complexity" evidence="1">
    <location>
        <begin position="23"/>
        <end position="36"/>
    </location>
</feature>
<name>A0ABD0RI95_CIRMR</name>
<gene>
    <name evidence="2" type="ORF">M9458_005750</name>
</gene>
<protein>
    <submittedName>
        <fullName evidence="2">Uncharacterized protein</fullName>
    </submittedName>
</protein>
<evidence type="ECO:0000256" key="1">
    <source>
        <dbReference type="SAM" id="MobiDB-lite"/>
    </source>
</evidence>
<organism evidence="2 3">
    <name type="scientific">Cirrhinus mrigala</name>
    <name type="common">Mrigala</name>
    <dbReference type="NCBI Taxonomy" id="683832"/>
    <lineage>
        <taxon>Eukaryota</taxon>
        <taxon>Metazoa</taxon>
        <taxon>Chordata</taxon>
        <taxon>Craniata</taxon>
        <taxon>Vertebrata</taxon>
        <taxon>Euteleostomi</taxon>
        <taxon>Actinopterygii</taxon>
        <taxon>Neopterygii</taxon>
        <taxon>Teleostei</taxon>
        <taxon>Ostariophysi</taxon>
        <taxon>Cypriniformes</taxon>
        <taxon>Cyprinidae</taxon>
        <taxon>Labeoninae</taxon>
        <taxon>Labeonini</taxon>
        <taxon>Cirrhinus</taxon>
    </lineage>
</organism>
<dbReference type="EMBL" id="JAMKFB020000003">
    <property type="protein sequence ID" value="KAL0197210.1"/>
    <property type="molecule type" value="Genomic_DNA"/>
</dbReference>
<reference evidence="2 3" key="1">
    <citation type="submission" date="2024-05" db="EMBL/GenBank/DDBJ databases">
        <title>Genome sequencing and assembly of Indian major carp, Cirrhinus mrigala (Hamilton, 1822).</title>
        <authorList>
            <person name="Mohindra V."/>
            <person name="Chowdhury L.M."/>
            <person name="Lal K."/>
            <person name="Jena J.K."/>
        </authorList>
    </citation>
    <scope>NUCLEOTIDE SEQUENCE [LARGE SCALE GENOMIC DNA]</scope>
    <source>
        <strain evidence="2">CM1030</strain>
        <tissue evidence="2">Blood</tissue>
    </source>
</reference>
<feature type="non-terminal residue" evidence="2">
    <location>
        <position position="1"/>
    </location>
</feature>
<dbReference type="AlphaFoldDB" id="A0ABD0RI95"/>
<keyword evidence="3" id="KW-1185">Reference proteome</keyword>
<accession>A0ABD0RI95</accession>
<evidence type="ECO:0000313" key="2">
    <source>
        <dbReference type="EMBL" id="KAL0197210.1"/>
    </source>
</evidence>
<proteinExistence type="predicted"/>
<feature type="region of interest" description="Disordered" evidence="1">
    <location>
        <begin position="1"/>
        <end position="50"/>
    </location>
</feature>